<feature type="region of interest" description="Disordered" evidence="1">
    <location>
        <begin position="1"/>
        <end position="31"/>
    </location>
</feature>
<organism evidence="2 3">
    <name type="scientific">Stanieria cyanosphaera (strain ATCC 29371 / PCC 7437)</name>
    <dbReference type="NCBI Taxonomy" id="111780"/>
    <lineage>
        <taxon>Bacteria</taxon>
        <taxon>Bacillati</taxon>
        <taxon>Cyanobacteriota</taxon>
        <taxon>Cyanophyceae</taxon>
        <taxon>Pleurocapsales</taxon>
        <taxon>Dermocarpellaceae</taxon>
        <taxon>Stanieria</taxon>
    </lineage>
</organism>
<dbReference type="Proteomes" id="UP000010473">
    <property type="component" value="Chromosome"/>
</dbReference>
<evidence type="ECO:0000313" key="3">
    <source>
        <dbReference type="Proteomes" id="UP000010473"/>
    </source>
</evidence>
<evidence type="ECO:0000313" key="2">
    <source>
        <dbReference type="EMBL" id="AFZ36432.1"/>
    </source>
</evidence>
<evidence type="ECO:0000256" key="1">
    <source>
        <dbReference type="SAM" id="MobiDB-lite"/>
    </source>
</evidence>
<dbReference type="AlphaFoldDB" id="K9XXP2"/>
<sequence length="92" mass="10606">MQSVEKNQPVYDSFDRSSSIKRRSTTLKSQASENNQLLFREDISEYVAQLQLHMALQARNLIPPLTEVCDSRQQLLQETQAQIEKLVSRQGI</sequence>
<accession>K9XXP2</accession>
<protein>
    <submittedName>
        <fullName evidence="2">Uncharacterized protein</fullName>
    </submittedName>
</protein>
<reference evidence="3" key="1">
    <citation type="journal article" date="2013" name="Proc. Natl. Acad. Sci. U.S.A.">
        <title>Improving the coverage of the cyanobacterial phylum using diversity-driven genome sequencing.</title>
        <authorList>
            <person name="Shih P.M."/>
            <person name="Wu D."/>
            <person name="Latifi A."/>
            <person name="Axen S.D."/>
            <person name="Fewer D.P."/>
            <person name="Talla E."/>
            <person name="Calteau A."/>
            <person name="Cai F."/>
            <person name="Tandeau de Marsac N."/>
            <person name="Rippka R."/>
            <person name="Herdman M."/>
            <person name="Sivonen K."/>
            <person name="Coursin T."/>
            <person name="Laurent T."/>
            <person name="Goodwin L."/>
            <person name="Nolan M."/>
            <person name="Davenport K.W."/>
            <person name="Han C.S."/>
            <person name="Rubin E.M."/>
            <person name="Eisen J.A."/>
            <person name="Woyke T."/>
            <person name="Gugger M."/>
            <person name="Kerfeld C.A."/>
        </authorList>
    </citation>
    <scope>NUCLEOTIDE SEQUENCE [LARGE SCALE GENOMIC DNA]</scope>
    <source>
        <strain evidence="3">ATCC 29371 / PCC 7437</strain>
    </source>
</reference>
<keyword evidence="3" id="KW-1185">Reference proteome</keyword>
<name>K9XXP2_STAC7</name>
<dbReference type="STRING" id="111780.Sta7437_2913"/>
<dbReference type="EMBL" id="CP003653">
    <property type="protein sequence ID" value="AFZ36432.1"/>
    <property type="molecule type" value="Genomic_DNA"/>
</dbReference>
<dbReference type="eggNOG" id="ENOG503328M">
    <property type="taxonomic scope" value="Bacteria"/>
</dbReference>
<proteinExistence type="predicted"/>
<gene>
    <name evidence="2" type="ordered locus">Sta7437_2913</name>
</gene>
<dbReference type="PATRIC" id="fig|111780.3.peg.3029"/>
<dbReference type="HOGENOM" id="CLU_192953_0_0_3"/>
<dbReference type="KEGG" id="scs:Sta7437_2913"/>